<dbReference type="SUPFAM" id="SSF103481">
    <property type="entry name" value="Multidrug resistance efflux transporter EmrE"/>
    <property type="match status" value="1"/>
</dbReference>
<feature type="region of interest" description="Disordered" evidence="5">
    <location>
        <begin position="572"/>
        <end position="628"/>
    </location>
</feature>
<comment type="caution">
    <text evidence="7">The sequence shown here is derived from an EMBL/GenBank/DDBJ whole genome shotgun (WGS) entry which is preliminary data.</text>
</comment>
<feature type="transmembrane region" description="Helical" evidence="6">
    <location>
        <begin position="391"/>
        <end position="411"/>
    </location>
</feature>
<feature type="compositionally biased region" description="Low complexity" evidence="5">
    <location>
        <begin position="479"/>
        <end position="490"/>
    </location>
</feature>
<accession>A0AA38HGT4</accession>
<feature type="transmembrane region" description="Helical" evidence="6">
    <location>
        <begin position="354"/>
        <end position="379"/>
    </location>
</feature>
<dbReference type="AlphaFoldDB" id="A0AA38HGT4"/>
<reference evidence="7" key="1">
    <citation type="journal article" date="2022" name="G3 (Bethesda)">
        <title>High quality genome of the basidiomycete yeast Dioszegia hungarica PDD-24b-2 isolated from cloud water.</title>
        <authorList>
            <person name="Jarrige D."/>
            <person name="Haridas S."/>
            <person name="Bleykasten-Grosshans C."/>
            <person name="Joly M."/>
            <person name="Nadalig T."/>
            <person name="Sancelme M."/>
            <person name="Vuilleumier S."/>
            <person name="Grigoriev I.V."/>
            <person name="Amato P."/>
            <person name="Bringel F."/>
        </authorList>
    </citation>
    <scope>NUCLEOTIDE SEQUENCE</scope>
    <source>
        <strain evidence="7">PDD-24b-2</strain>
    </source>
</reference>
<dbReference type="InterPro" id="IPR037185">
    <property type="entry name" value="EmrE-like"/>
</dbReference>
<feature type="transmembrane region" description="Helical" evidence="6">
    <location>
        <begin position="6"/>
        <end position="26"/>
    </location>
</feature>
<feature type="transmembrane region" description="Helical" evidence="6">
    <location>
        <begin position="330"/>
        <end position="348"/>
    </location>
</feature>
<keyword evidence="8" id="KW-1185">Reference proteome</keyword>
<evidence type="ECO:0000256" key="2">
    <source>
        <dbReference type="ARBA" id="ARBA00022692"/>
    </source>
</evidence>
<dbReference type="Pfam" id="PF05653">
    <property type="entry name" value="Mg_trans_NIPA"/>
    <property type="match status" value="2"/>
</dbReference>
<evidence type="ECO:0000313" key="8">
    <source>
        <dbReference type="Proteomes" id="UP001164286"/>
    </source>
</evidence>
<feature type="region of interest" description="Disordered" evidence="5">
    <location>
        <begin position="453"/>
        <end position="495"/>
    </location>
</feature>
<feature type="transmembrane region" description="Helical" evidence="6">
    <location>
        <begin position="74"/>
        <end position="93"/>
    </location>
</feature>
<dbReference type="GeneID" id="77729907"/>
<keyword evidence="3 6" id="KW-1133">Transmembrane helix</keyword>
<evidence type="ECO:0000256" key="1">
    <source>
        <dbReference type="ARBA" id="ARBA00004141"/>
    </source>
</evidence>
<protein>
    <recommendedName>
        <fullName evidence="9">DUF803-domain-containing protein</fullName>
    </recommendedName>
</protein>
<feature type="transmembrane region" description="Helical" evidence="6">
    <location>
        <begin position="145"/>
        <end position="168"/>
    </location>
</feature>
<dbReference type="GO" id="GO:0015095">
    <property type="term" value="F:magnesium ion transmembrane transporter activity"/>
    <property type="evidence" value="ECO:0007669"/>
    <property type="project" value="InterPro"/>
</dbReference>
<proteinExistence type="predicted"/>
<evidence type="ECO:0000256" key="5">
    <source>
        <dbReference type="SAM" id="MobiDB-lite"/>
    </source>
</evidence>
<dbReference type="EMBL" id="JAKWFO010000001">
    <property type="protein sequence ID" value="KAI9639341.1"/>
    <property type="molecule type" value="Genomic_DNA"/>
</dbReference>
<feature type="region of interest" description="Disordered" evidence="5">
    <location>
        <begin position="181"/>
        <end position="241"/>
    </location>
</feature>
<gene>
    <name evidence="7" type="ORF">MKK02DRAFT_39641</name>
</gene>
<name>A0AA38HGT4_9TREE</name>
<dbReference type="GO" id="GO:0016020">
    <property type="term" value="C:membrane"/>
    <property type="evidence" value="ECO:0007669"/>
    <property type="project" value="UniProtKB-SubCell"/>
</dbReference>
<sequence length="628" mass="67007">MGGIGVVLAIIVGLLSSFIQSLGLTIQRKSHIQNDALPLASQRRPIQRPLWLVGFGIYIVTNILGTIFQLDALPIVILAPLGAVSLIYNALLARLILGDRFGARMVGGTTLVAAGAVLIAVFGVVEEAEHSIEELLRLWGRPAFLAFFWVVIGLTLIVLGVSHVVSFFTYRALRSVRLPVEEDDRSLTPPPSLPPSNYASPHNPTAIPFRPTSRRWSAPLSDSRQSGLPTLASLELPTDPAYPQPGARPPKTHTVRFAPLPTSAPLATYADPTPAQQKTIMTLGLSFAAASGVLSGMSLVLAKAAVELLIITLEYYRTGKGANQFQHFQSWLLVAGLLSGGLAQLVYLNYSLTFASPALICPLAFCFFNLSSIFDGLVFYDQFSRLKTHQIVLVSIGVALLLVGVWVVSFVEPTGQGGVDIGTWVEGDDEDAPLLSISPGSRHTAALSPAHTIEPTSYADSPEPESSPSRPDMQRHHTFPSPTSPTSPTSPRRKRMRYGTLVPELAPVGAPTGFSIGLGASSPGFMLRPGPEGHGPGEGRMRSRSEGARGIQEIMAGGPVGERGLGIRGADVGSGAEGRLAGTSGAAGERDLNKSLVDQGPEEREGRTWWSRLFSRPGKIRLDPDNPT</sequence>
<dbReference type="InterPro" id="IPR008521">
    <property type="entry name" value="Mg_trans_NIPA"/>
</dbReference>
<evidence type="ECO:0000256" key="3">
    <source>
        <dbReference type="ARBA" id="ARBA00022989"/>
    </source>
</evidence>
<dbReference type="PANTHER" id="PTHR12570">
    <property type="match status" value="1"/>
</dbReference>
<organism evidence="7 8">
    <name type="scientific">Dioszegia hungarica</name>
    <dbReference type="NCBI Taxonomy" id="4972"/>
    <lineage>
        <taxon>Eukaryota</taxon>
        <taxon>Fungi</taxon>
        <taxon>Dikarya</taxon>
        <taxon>Basidiomycota</taxon>
        <taxon>Agaricomycotina</taxon>
        <taxon>Tremellomycetes</taxon>
        <taxon>Tremellales</taxon>
        <taxon>Bulleribasidiaceae</taxon>
        <taxon>Dioszegia</taxon>
    </lineage>
</organism>
<evidence type="ECO:0000256" key="4">
    <source>
        <dbReference type="ARBA" id="ARBA00023136"/>
    </source>
</evidence>
<comment type="subcellular location">
    <subcellularLocation>
        <location evidence="1">Membrane</location>
        <topology evidence="1">Multi-pass membrane protein</topology>
    </subcellularLocation>
</comment>
<evidence type="ECO:0000256" key="6">
    <source>
        <dbReference type="SAM" id="Phobius"/>
    </source>
</evidence>
<keyword evidence="2 6" id="KW-0812">Transmembrane</keyword>
<feature type="transmembrane region" description="Helical" evidence="6">
    <location>
        <begin position="50"/>
        <end position="68"/>
    </location>
</feature>
<dbReference type="Proteomes" id="UP001164286">
    <property type="component" value="Unassembled WGS sequence"/>
</dbReference>
<evidence type="ECO:0008006" key="9">
    <source>
        <dbReference type="Google" id="ProtNLM"/>
    </source>
</evidence>
<keyword evidence="4 6" id="KW-0472">Membrane</keyword>
<feature type="transmembrane region" description="Helical" evidence="6">
    <location>
        <begin position="105"/>
        <end position="125"/>
    </location>
</feature>
<evidence type="ECO:0000313" key="7">
    <source>
        <dbReference type="EMBL" id="KAI9639341.1"/>
    </source>
</evidence>
<dbReference type="RefSeq" id="XP_052949118.1">
    <property type="nucleotide sequence ID" value="XM_053090702.1"/>
</dbReference>
<dbReference type="PANTHER" id="PTHR12570:SF86">
    <property type="entry name" value="ADR321CP"/>
    <property type="match status" value="1"/>
</dbReference>